<comment type="similarity">
    <text evidence="3 8">Belongs to the TrpF family.</text>
</comment>
<dbReference type="HAMAP" id="MF_00135">
    <property type="entry name" value="PRAI"/>
    <property type="match status" value="1"/>
</dbReference>
<evidence type="ECO:0000256" key="4">
    <source>
        <dbReference type="ARBA" id="ARBA00022605"/>
    </source>
</evidence>
<evidence type="ECO:0000256" key="6">
    <source>
        <dbReference type="ARBA" id="ARBA00023141"/>
    </source>
</evidence>
<keyword evidence="4 8" id="KW-0028">Amino-acid biosynthesis</keyword>
<evidence type="ECO:0000256" key="8">
    <source>
        <dbReference type="HAMAP-Rule" id="MF_00135"/>
    </source>
</evidence>
<dbReference type="UniPathway" id="UPA00035">
    <property type="reaction ID" value="UER00042"/>
</dbReference>
<comment type="caution">
    <text evidence="10">The sequence shown here is derived from an EMBL/GenBank/DDBJ whole genome shotgun (WGS) entry which is preliminary data.</text>
</comment>
<dbReference type="GO" id="GO:0000162">
    <property type="term" value="P:L-tryptophan biosynthetic process"/>
    <property type="evidence" value="ECO:0007669"/>
    <property type="project" value="UniProtKB-UniRule"/>
</dbReference>
<keyword evidence="7 8" id="KW-0413">Isomerase</keyword>
<evidence type="ECO:0000256" key="5">
    <source>
        <dbReference type="ARBA" id="ARBA00022822"/>
    </source>
</evidence>
<dbReference type="Pfam" id="PF00697">
    <property type="entry name" value="PRAI"/>
    <property type="match status" value="1"/>
</dbReference>
<evidence type="ECO:0000256" key="2">
    <source>
        <dbReference type="ARBA" id="ARBA00004664"/>
    </source>
</evidence>
<accession>A0A2T9X762</accession>
<gene>
    <name evidence="8" type="primary">trpF</name>
    <name evidence="10" type="ORF">DDW13_04265</name>
</gene>
<protein>
    <recommendedName>
        <fullName evidence="8">N-(5'-phosphoribosyl)anthranilate isomerase</fullName>
        <shortName evidence="8">PRAI</shortName>
        <ecNumber evidence="8">5.3.1.24</ecNumber>
    </recommendedName>
</protein>
<dbReference type="InterPro" id="IPR011060">
    <property type="entry name" value="RibuloseP-bd_barrel"/>
</dbReference>
<comment type="catalytic activity">
    <reaction evidence="1 8">
        <text>N-(5-phospho-beta-D-ribosyl)anthranilate = 1-(2-carboxyphenylamino)-1-deoxy-D-ribulose 5-phosphate</text>
        <dbReference type="Rhea" id="RHEA:21540"/>
        <dbReference type="ChEBI" id="CHEBI:18277"/>
        <dbReference type="ChEBI" id="CHEBI:58613"/>
        <dbReference type="EC" id="5.3.1.24"/>
    </reaction>
</comment>
<evidence type="ECO:0000259" key="9">
    <source>
        <dbReference type="Pfam" id="PF00697"/>
    </source>
</evidence>
<dbReference type="PANTHER" id="PTHR42894:SF1">
    <property type="entry name" value="N-(5'-PHOSPHORIBOSYL)ANTHRANILATE ISOMERASE"/>
    <property type="match status" value="1"/>
</dbReference>
<dbReference type="Gene3D" id="3.20.20.70">
    <property type="entry name" value="Aldolase class I"/>
    <property type="match status" value="1"/>
</dbReference>
<dbReference type="Proteomes" id="UP000245638">
    <property type="component" value="Unassembled WGS sequence"/>
</dbReference>
<keyword evidence="6 8" id="KW-0057">Aromatic amino acid biosynthesis</keyword>
<dbReference type="EC" id="5.3.1.24" evidence="8"/>
<evidence type="ECO:0000256" key="1">
    <source>
        <dbReference type="ARBA" id="ARBA00001164"/>
    </source>
</evidence>
<dbReference type="InterPro" id="IPR044643">
    <property type="entry name" value="TrpF_fam"/>
</dbReference>
<evidence type="ECO:0000256" key="3">
    <source>
        <dbReference type="ARBA" id="ARBA00007571"/>
    </source>
</evidence>
<evidence type="ECO:0000256" key="7">
    <source>
        <dbReference type="ARBA" id="ARBA00023235"/>
    </source>
</evidence>
<evidence type="ECO:0000313" key="11">
    <source>
        <dbReference type="Proteomes" id="UP000245638"/>
    </source>
</evidence>
<reference evidence="10 11" key="1">
    <citation type="journal article" date="2015" name="Appl. Environ. Microbiol.">
        <title>Nanoarchaeota, Their Sulfolobales Host, and Nanoarchaeota Virus Distribution across Yellowstone National Park Hot Springs.</title>
        <authorList>
            <person name="Munson-McGee J.H."/>
            <person name="Field E.K."/>
            <person name="Bateson M."/>
            <person name="Rooney C."/>
            <person name="Stepanauskas R."/>
            <person name="Young M.J."/>
        </authorList>
    </citation>
    <scope>NUCLEOTIDE SEQUENCE [LARGE SCALE GENOMIC DNA]</scope>
    <source>
        <strain evidence="10">SCGC AC-742_N10</strain>
    </source>
</reference>
<feature type="domain" description="N-(5'phosphoribosyl) anthranilate isomerase (PRAI)" evidence="9">
    <location>
        <begin position="5"/>
        <end position="192"/>
    </location>
</feature>
<sequence>MTIKLKICGISTISDILELSKMNIDYLGFVTDTISKRYVKDEFINIAKKISEKPIVSVKVNGKISELIGKAKYADLLQIHRVLSDSELEELNSYDKRIILYVPASEKYLAYLNKAIRYSDMILLDSPKKGVQIDLNFARKIAKEYDVGIGGGININNIDKVIEIDPKWIDISSGVEVYPGKKDTQKVIEIVRRVKV</sequence>
<keyword evidence="5 8" id="KW-0822">Tryptophan biosynthesis</keyword>
<dbReference type="InterPro" id="IPR001240">
    <property type="entry name" value="PRAI_dom"/>
</dbReference>
<name>A0A2T9X762_9CREN</name>
<dbReference type="SUPFAM" id="SSF51366">
    <property type="entry name" value="Ribulose-phoshate binding barrel"/>
    <property type="match status" value="1"/>
</dbReference>
<dbReference type="GO" id="GO:0004640">
    <property type="term" value="F:phosphoribosylanthranilate isomerase activity"/>
    <property type="evidence" value="ECO:0007669"/>
    <property type="project" value="UniProtKB-UniRule"/>
</dbReference>
<dbReference type="InterPro" id="IPR013785">
    <property type="entry name" value="Aldolase_TIM"/>
</dbReference>
<comment type="pathway">
    <text evidence="2 8">Amino-acid biosynthesis; L-tryptophan biosynthesis; L-tryptophan from chorismate: step 3/5.</text>
</comment>
<evidence type="ECO:0000313" key="10">
    <source>
        <dbReference type="EMBL" id="PVU75938.1"/>
    </source>
</evidence>
<organism evidence="10 11">
    <name type="scientific">Acidianus hospitalis</name>
    <dbReference type="NCBI Taxonomy" id="563177"/>
    <lineage>
        <taxon>Archaea</taxon>
        <taxon>Thermoproteota</taxon>
        <taxon>Thermoprotei</taxon>
        <taxon>Sulfolobales</taxon>
        <taxon>Sulfolobaceae</taxon>
        <taxon>Acidianus</taxon>
    </lineage>
</organism>
<dbReference type="AlphaFoldDB" id="A0A2T9X762"/>
<dbReference type="PANTHER" id="PTHR42894">
    <property type="entry name" value="N-(5'-PHOSPHORIBOSYL)ANTHRANILATE ISOMERASE"/>
    <property type="match status" value="1"/>
</dbReference>
<dbReference type="EMBL" id="QEFD01000128">
    <property type="protein sequence ID" value="PVU75938.1"/>
    <property type="molecule type" value="Genomic_DNA"/>
</dbReference>
<proteinExistence type="inferred from homology"/>